<feature type="compositionally biased region" description="Basic and acidic residues" evidence="1">
    <location>
        <begin position="1"/>
        <end position="14"/>
    </location>
</feature>
<organism evidence="2 3">
    <name type="scientific">Liparis tanakae</name>
    <name type="common">Tanaka's snailfish</name>
    <dbReference type="NCBI Taxonomy" id="230148"/>
    <lineage>
        <taxon>Eukaryota</taxon>
        <taxon>Metazoa</taxon>
        <taxon>Chordata</taxon>
        <taxon>Craniata</taxon>
        <taxon>Vertebrata</taxon>
        <taxon>Euteleostomi</taxon>
        <taxon>Actinopterygii</taxon>
        <taxon>Neopterygii</taxon>
        <taxon>Teleostei</taxon>
        <taxon>Neoteleostei</taxon>
        <taxon>Acanthomorphata</taxon>
        <taxon>Eupercaria</taxon>
        <taxon>Perciformes</taxon>
        <taxon>Cottioidei</taxon>
        <taxon>Cottales</taxon>
        <taxon>Liparidae</taxon>
        <taxon>Liparis</taxon>
    </lineage>
</organism>
<gene>
    <name evidence="2" type="ORF">EYF80_061662</name>
</gene>
<accession>A0A4Z2EHY8</accession>
<comment type="caution">
    <text evidence="2">The sequence shown here is derived from an EMBL/GenBank/DDBJ whole genome shotgun (WGS) entry which is preliminary data.</text>
</comment>
<dbReference type="AlphaFoldDB" id="A0A4Z2EHY8"/>
<proteinExistence type="predicted"/>
<dbReference type="EMBL" id="SRLO01007197">
    <property type="protein sequence ID" value="TNN28190.1"/>
    <property type="molecule type" value="Genomic_DNA"/>
</dbReference>
<evidence type="ECO:0000313" key="3">
    <source>
        <dbReference type="Proteomes" id="UP000314294"/>
    </source>
</evidence>
<reference evidence="2 3" key="1">
    <citation type="submission" date="2019-03" db="EMBL/GenBank/DDBJ databases">
        <title>First draft genome of Liparis tanakae, snailfish: a comprehensive survey of snailfish specific genes.</title>
        <authorList>
            <person name="Kim W."/>
            <person name="Song I."/>
            <person name="Jeong J.-H."/>
            <person name="Kim D."/>
            <person name="Kim S."/>
            <person name="Ryu S."/>
            <person name="Song J.Y."/>
            <person name="Lee S.K."/>
        </authorList>
    </citation>
    <scope>NUCLEOTIDE SEQUENCE [LARGE SCALE GENOMIC DNA]</scope>
    <source>
        <tissue evidence="2">Muscle</tissue>
    </source>
</reference>
<evidence type="ECO:0000313" key="2">
    <source>
        <dbReference type="EMBL" id="TNN28190.1"/>
    </source>
</evidence>
<keyword evidence="3" id="KW-1185">Reference proteome</keyword>
<protein>
    <submittedName>
        <fullName evidence="2">Uncharacterized protein</fullName>
    </submittedName>
</protein>
<name>A0A4Z2EHY8_9TELE</name>
<dbReference type="Proteomes" id="UP000314294">
    <property type="component" value="Unassembled WGS sequence"/>
</dbReference>
<sequence length="93" mass="10244">MNTYCRDKREHKLNLNDPPARPESWERRASMCGYLNPTLGSNLILRLFPSLLLPVSCSLSLRRSPRSAAARGKLTAATASLVGRVANLHGVNN</sequence>
<evidence type="ECO:0000256" key="1">
    <source>
        <dbReference type="SAM" id="MobiDB-lite"/>
    </source>
</evidence>
<feature type="region of interest" description="Disordered" evidence="1">
    <location>
        <begin position="1"/>
        <end position="22"/>
    </location>
</feature>